<evidence type="ECO:0000313" key="3">
    <source>
        <dbReference type="Proteomes" id="UP001066276"/>
    </source>
</evidence>
<name>A0AAV7SY27_PLEWA</name>
<evidence type="ECO:0000313" key="2">
    <source>
        <dbReference type="EMBL" id="KAJ1168797.1"/>
    </source>
</evidence>
<reference evidence="2" key="1">
    <citation type="journal article" date="2022" name="bioRxiv">
        <title>Sequencing and chromosome-scale assembly of the giantPleurodeles waltlgenome.</title>
        <authorList>
            <person name="Brown T."/>
            <person name="Elewa A."/>
            <person name="Iarovenko S."/>
            <person name="Subramanian E."/>
            <person name="Araus A.J."/>
            <person name="Petzold A."/>
            <person name="Susuki M."/>
            <person name="Suzuki K.-i.T."/>
            <person name="Hayashi T."/>
            <person name="Toyoda A."/>
            <person name="Oliveira C."/>
            <person name="Osipova E."/>
            <person name="Leigh N.D."/>
            <person name="Simon A."/>
            <person name="Yun M.H."/>
        </authorList>
    </citation>
    <scope>NUCLEOTIDE SEQUENCE</scope>
    <source>
        <strain evidence="2">20211129_DDA</strain>
        <tissue evidence="2">Liver</tissue>
    </source>
</reference>
<organism evidence="2 3">
    <name type="scientific">Pleurodeles waltl</name>
    <name type="common">Iberian ribbed newt</name>
    <dbReference type="NCBI Taxonomy" id="8319"/>
    <lineage>
        <taxon>Eukaryota</taxon>
        <taxon>Metazoa</taxon>
        <taxon>Chordata</taxon>
        <taxon>Craniata</taxon>
        <taxon>Vertebrata</taxon>
        <taxon>Euteleostomi</taxon>
        <taxon>Amphibia</taxon>
        <taxon>Batrachia</taxon>
        <taxon>Caudata</taxon>
        <taxon>Salamandroidea</taxon>
        <taxon>Salamandridae</taxon>
        <taxon>Pleurodelinae</taxon>
        <taxon>Pleurodeles</taxon>
    </lineage>
</organism>
<feature type="compositionally biased region" description="Basic and acidic residues" evidence="1">
    <location>
        <begin position="47"/>
        <end position="59"/>
    </location>
</feature>
<sequence length="80" mass="9226">MERVCRKLSSARILNGESLQGALEETEQRRDPEMENLQGAGPLDGKSLQEAEQCRDPEMERLRRKLSSAWILRWRDSAGR</sequence>
<keyword evidence="3" id="KW-1185">Reference proteome</keyword>
<feature type="region of interest" description="Disordered" evidence="1">
    <location>
        <begin position="16"/>
        <end position="59"/>
    </location>
</feature>
<evidence type="ECO:0000256" key="1">
    <source>
        <dbReference type="SAM" id="MobiDB-lite"/>
    </source>
</evidence>
<gene>
    <name evidence="2" type="ORF">NDU88_000710</name>
</gene>
<dbReference type="EMBL" id="JANPWB010000007">
    <property type="protein sequence ID" value="KAJ1168797.1"/>
    <property type="molecule type" value="Genomic_DNA"/>
</dbReference>
<accession>A0AAV7SY27</accession>
<protein>
    <submittedName>
        <fullName evidence="2">Uncharacterized protein</fullName>
    </submittedName>
</protein>
<proteinExistence type="predicted"/>
<dbReference type="Proteomes" id="UP001066276">
    <property type="component" value="Chromosome 4_1"/>
</dbReference>
<dbReference type="AlphaFoldDB" id="A0AAV7SY27"/>
<comment type="caution">
    <text evidence="2">The sequence shown here is derived from an EMBL/GenBank/DDBJ whole genome shotgun (WGS) entry which is preliminary data.</text>
</comment>